<accession>A0A9D9IF06</accession>
<dbReference type="Gene3D" id="3.40.30.10">
    <property type="entry name" value="Glutaredoxin"/>
    <property type="match status" value="1"/>
</dbReference>
<proteinExistence type="predicted"/>
<feature type="domain" description="Thioredoxin" evidence="3">
    <location>
        <begin position="246"/>
        <end position="385"/>
    </location>
</feature>
<keyword evidence="2" id="KW-0732">Signal</keyword>
<protein>
    <submittedName>
        <fullName evidence="4">DUF4369 domain-containing protein</fullName>
    </submittedName>
</protein>
<feature type="chain" id="PRO_5038933750" evidence="2">
    <location>
        <begin position="29"/>
        <end position="385"/>
    </location>
</feature>
<dbReference type="Pfam" id="PF14289">
    <property type="entry name" value="DUF4369"/>
    <property type="match status" value="1"/>
</dbReference>
<dbReference type="Proteomes" id="UP000823603">
    <property type="component" value="Unassembled WGS sequence"/>
</dbReference>
<dbReference type="PROSITE" id="PS51352">
    <property type="entry name" value="THIOREDOXIN_2"/>
    <property type="match status" value="1"/>
</dbReference>
<dbReference type="SUPFAM" id="SSF52833">
    <property type="entry name" value="Thioredoxin-like"/>
    <property type="match status" value="1"/>
</dbReference>
<gene>
    <name evidence="4" type="ORF">IAB82_02355</name>
</gene>
<evidence type="ECO:0000259" key="3">
    <source>
        <dbReference type="PROSITE" id="PS51352"/>
    </source>
</evidence>
<name>A0A9D9IF06_9BACT</name>
<dbReference type="PROSITE" id="PS51257">
    <property type="entry name" value="PROKAR_LIPOPROTEIN"/>
    <property type="match status" value="1"/>
</dbReference>
<evidence type="ECO:0000256" key="1">
    <source>
        <dbReference type="SAM" id="Coils"/>
    </source>
</evidence>
<evidence type="ECO:0000313" key="5">
    <source>
        <dbReference type="Proteomes" id="UP000823603"/>
    </source>
</evidence>
<evidence type="ECO:0000256" key="2">
    <source>
        <dbReference type="SAM" id="SignalP"/>
    </source>
</evidence>
<comment type="caution">
    <text evidence="4">The sequence shown here is derived from an EMBL/GenBank/DDBJ whole genome shotgun (WGS) entry which is preliminary data.</text>
</comment>
<sequence>MRNFGRYVLYAACYGFIAAALVSCVGKASVKGSVAGAPDSEVIVKLLDINRYEVLDTVKTDASGNFSCRVDVRKAQPEFVYLFYKDTKIASLLLQKGERVTVEADTLGTYTVTGSEESEKLRQVEQDLADFSARFISLSTMLEAADQASAEADTLRRELAQEYVRYYRGRLKYVMSNPYSMTVVPVLFQMVGTNLPVFGQQTDAIHFANVSDSLETVYPESRYVKALRQEADRRYRMMEMSNKIRTAEQVNYLDIDLPDVQGVKRKLSGVDAKVVLLHFWDPAQPVQKMFNNDVLKPLYDRYAGKGLEIYQVAVSTDKAGWARVVREQGLGWINVCDGLGAASPAVSAYNVTVLPVSFVLSGGELQQERMTDAASLRKVLDRLLK</sequence>
<dbReference type="InterPro" id="IPR013766">
    <property type="entry name" value="Thioredoxin_domain"/>
</dbReference>
<keyword evidence="1" id="KW-0175">Coiled coil</keyword>
<reference evidence="4" key="1">
    <citation type="submission" date="2020-10" db="EMBL/GenBank/DDBJ databases">
        <authorList>
            <person name="Gilroy R."/>
        </authorList>
    </citation>
    <scope>NUCLEOTIDE SEQUENCE</scope>
    <source>
        <strain evidence="4">B2-22910</strain>
    </source>
</reference>
<reference evidence="4" key="2">
    <citation type="journal article" date="2021" name="PeerJ">
        <title>Extensive microbial diversity within the chicken gut microbiome revealed by metagenomics and culture.</title>
        <authorList>
            <person name="Gilroy R."/>
            <person name="Ravi A."/>
            <person name="Getino M."/>
            <person name="Pursley I."/>
            <person name="Horton D.L."/>
            <person name="Alikhan N.F."/>
            <person name="Baker D."/>
            <person name="Gharbi K."/>
            <person name="Hall N."/>
            <person name="Watson M."/>
            <person name="Adriaenssens E.M."/>
            <person name="Foster-Nyarko E."/>
            <person name="Jarju S."/>
            <person name="Secka A."/>
            <person name="Antonio M."/>
            <person name="Oren A."/>
            <person name="Chaudhuri R.R."/>
            <person name="La Ragione R."/>
            <person name="Hildebrand F."/>
            <person name="Pallen M.J."/>
        </authorList>
    </citation>
    <scope>NUCLEOTIDE SEQUENCE</scope>
    <source>
        <strain evidence="4">B2-22910</strain>
    </source>
</reference>
<feature type="signal peptide" evidence="2">
    <location>
        <begin position="1"/>
        <end position="28"/>
    </location>
</feature>
<dbReference type="AlphaFoldDB" id="A0A9D9IF06"/>
<dbReference type="InterPro" id="IPR036249">
    <property type="entry name" value="Thioredoxin-like_sf"/>
</dbReference>
<evidence type="ECO:0000313" key="4">
    <source>
        <dbReference type="EMBL" id="MBO8470619.1"/>
    </source>
</evidence>
<feature type="coiled-coil region" evidence="1">
    <location>
        <begin position="138"/>
        <end position="165"/>
    </location>
</feature>
<dbReference type="EMBL" id="JADIMB010000034">
    <property type="protein sequence ID" value="MBO8470619.1"/>
    <property type="molecule type" value="Genomic_DNA"/>
</dbReference>
<organism evidence="4 5">
    <name type="scientific">Candidatus Cryptobacteroides faecavium</name>
    <dbReference type="NCBI Taxonomy" id="2840762"/>
    <lineage>
        <taxon>Bacteria</taxon>
        <taxon>Pseudomonadati</taxon>
        <taxon>Bacteroidota</taxon>
        <taxon>Bacteroidia</taxon>
        <taxon>Bacteroidales</taxon>
        <taxon>Candidatus Cryptobacteroides</taxon>
    </lineage>
</organism>
<dbReference type="InterPro" id="IPR025380">
    <property type="entry name" value="DUF4369"/>
</dbReference>